<feature type="region of interest" description="Disordered" evidence="1">
    <location>
        <begin position="151"/>
        <end position="178"/>
    </location>
</feature>
<accession>A0A4C1UTJ4</accession>
<comment type="caution">
    <text evidence="3">The sequence shown here is derived from an EMBL/GenBank/DDBJ whole genome shotgun (WGS) entry which is preliminary data.</text>
</comment>
<name>A0A4C1UTJ4_EUMVA</name>
<reference evidence="3 4" key="1">
    <citation type="journal article" date="2019" name="Commun. Biol.">
        <title>The bagworm genome reveals a unique fibroin gene that provides high tensile strength.</title>
        <authorList>
            <person name="Kono N."/>
            <person name="Nakamura H."/>
            <person name="Ohtoshi R."/>
            <person name="Tomita M."/>
            <person name="Numata K."/>
            <person name="Arakawa K."/>
        </authorList>
    </citation>
    <scope>NUCLEOTIDE SEQUENCE [LARGE SCALE GENOMIC DNA]</scope>
</reference>
<dbReference type="AlphaFoldDB" id="A0A4C1UTJ4"/>
<protein>
    <submittedName>
        <fullName evidence="3">Uncharacterized protein</fullName>
    </submittedName>
</protein>
<keyword evidence="2" id="KW-1133">Transmembrane helix</keyword>
<dbReference type="EMBL" id="BGZK01000219">
    <property type="protein sequence ID" value="GBP29357.1"/>
    <property type="molecule type" value="Genomic_DNA"/>
</dbReference>
<proteinExistence type="predicted"/>
<evidence type="ECO:0000256" key="2">
    <source>
        <dbReference type="SAM" id="Phobius"/>
    </source>
</evidence>
<evidence type="ECO:0000313" key="3">
    <source>
        <dbReference type="EMBL" id="GBP29357.1"/>
    </source>
</evidence>
<keyword evidence="4" id="KW-1185">Reference proteome</keyword>
<sequence length="195" mass="21610">MCSTVYSLKRQYRRCTPERKGYPSRDVELFVSTPFDTRAGINPRAQTAAGRARAGPREICPMHLEGFRRPLANLYTTISLIITFVPVGPTHIGYMFITHCSSDRSNHGYGSESYRRRVRCLIHTPSIMFVWPYLATTGRLLGLKLQRVSGRGGGGAGRSGRSPPPAAATARQPVRRGDVPVRSADERIVGMSIVY</sequence>
<keyword evidence="2" id="KW-0472">Membrane</keyword>
<dbReference type="Proteomes" id="UP000299102">
    <property type="component" value="Unassembled WGS sequence"/>
</dbReference>
<gene>
    <name evidence="3" type="ORF">EVAR_22729_1</name>
</gene>
<organism evidence="3 4">
    <name type="scientific">Eumeta variegata</name>
    <name type="common">Bagworm moth</name>
    <name type="synonym">Eumeta japonica</name>
    <dbReference type="NCBI Taxonomy" id="151549"/>
    <lineage>
        <taxon>Eukaryota</taxon>
        <taxon>Metazoa</taxon>
        <taxon>Ecdysozoa</taxon>
        <taxon>Arthropoda</taxon>
        <taxon>Hexapoda</taxon>
        <taxon>Insecta</taxon>
        <taxon>Pterygota</taxon>
        <taxon>Neoptera</taxon>
        <taxon>Endopterygota</taxon>
        <taxon>Lepidoptera</taxon>
        <taxon>Glossata</taxon>
        <taxon>Ditrysia</taxon>
        <taxon>Tineoidea</taxon>
        <taxon>Psychidae</taxon>
        <taxon>Oiketicinae</taxon>
        <taxon>Eumeta</taxon>
    </lineage>
</organism>
<evidence type="ECO:0000256" key="1">
    <source>
        <dbReference type="SAM" id="MobiDB-lite"/>
    </source>
</evidence>
<keyword evidence="2" id="KW-0812">Transmembrane</keyword>
<feature type="transmembrane region" description="Helical" evidence="2">
    <location>
        <begin position="72"/>
        <end position="97"/>
    </location>
</feature>
<evidence type="ECO:0000313" key="4">
    <source>
        <dbReference type="Proteomes" id="UP000299102"/>
    </source>
</evidence>